<feature type="region of interest" description="Disordered" evidence="1">
    <location>
        <begin position="38"/>
        <end position="75"/>
    </location>
</feature>
<protein>
    <submittedName>
        <fullName evidence="2">Uncharacterized protein</fullName>
    </submittedName>
</protein>
<gene>
    <name evidence="2" type="primary">gb25480</name>
    <name evidence="2" type="ORF">PR202_gb25480</name>
</gene>
<dbReference type="PANTHER" id="PTHR33181">
    <property type="entry name" value="OS01G0778500 PROTEIN"/>
    <property type="match status" value="1"/>
</dbReference>
<evidence type="ECO:0000313" key="3">
    <source>
        <dbReference type="Proteomes" id="UP001054889"/>
    </source>
</evidence>
<name>A0AAV5FP34_ELECO</name>
<organism evidence="2 3">
    <name type="scientific">Eleusine coracana subsp. coracana</name>
    <dbReference type="NCBI Taxonomy" id="191504"/>
    <lineage>
        <taxon>Eukaryota</taxon>
        <taxon>Viridiplantae</taxon>
        <taxon>Streptophyta</taxon>
        <taxon>Embryophyta</taxon>
        <taxon>Tracheophyta</taxon>
        <taxon>Spermatophyta</taxon>
        <taxon>Magnoliopsida</taxon>
        <taxon>Liliopsida</taxon>
        <taxon>Poales</taxon>
        <taxon>Poaceae</taxon>
        <taxon>PACMAD clade</taxon>
        <taxon>Chloridoideae</taxon>
        <taxon>Cynodonteae</taxon>
        <taxon>Eleusininae</taxon>
        <taxon>Eleusine</taxon>
    </lineage>
</organism>
<evidence type="ECO:0000256" key="1">
    <source>
        <dbReference type="SAM" id="MobiDB-lite"/>
    </source>
</evidence>
<reference evidence="2" key="2">
    <citation type="submission" date="2021-12" db="EMBL/GenBank/DDBJ databases">
        <title>Resequencing data analysis of finger millet.</title>
        <authorList>
            <person name="Hatakeyama M."/>
            <person name="Aluri S."/>
            <person name="Balachadran M.T."/>
            <person name="Sivarajan S.R."/>
            <person name="Poveda L."/>
            <person name="Shimizu-Inatsugi R."/>
            <person name="Schlapbach R."/>
            <person name="Sreeman S.M."/>
            <person name="Shimizu K.K."/>
        </authorList>
    </citation>
    <scope>NUCLEOTIDE SEQUENCE</scope>
</reference>
<dbReference type="Proteomes" id="UP001054889">
    <property type="component" value="Unassembled WGS sequence"/>
</dbReference>
<evidence type="ECO:0000313" key="2">
    <source>
        <dbReference type="EMBL" id="GJN36604.1"/>
    </source>
</evidence>
<dbReference type="PANTHER" id="PTHR33181:SF33">
    <property type="entry name" value="OS08G0241300 PROTEIN"/>
    <property type="match status" value="1"/>
</dbReference>
<dbReference type="AlphaFoldDB" id="A0AAV5FP34"/>
<keyword evidence="3" id="KW-1185">Reference proteome</keyword>
<proteinExistence type="predicted"/>
<sequence>MMRCGSGGILKLHDDVQSCGYKDVQVMFDMITSELEAASQAAQKPLPSPRKGAVPRLPSGWPGRSSSSIAAAPAQ</sequence>
<comment type="caution">
    <text evidence="2">The sequence shown here is derived from an EMBL/GenBank/DDBJ whole genome shotgun (WGS) entry which is preliminary data.</text>
</comment>
<accession>A0AAV5FP34</accession>
<dbReference type="EMBL" id="BQKI01000090">
    <property type="protein sequence ID" value="GJN36604.1"/>
    <property type="molecule type" value="Genomic_DNA"/>
</dbReference>
<reference evidence="2" key="1">
    <citation type="journal article" date="2018" name="DNA Res.">
        <title>Multiple hybrid de novo genome assembly of finger millet, an orphan allotetraploid crop.</title>
        <authorList>
            <person name="Hatakeyama M."/>
            <person name="Aluri S."/>
            <person name="Balachadran M.T."/>
            <person name="Sivarajan S.R."/>
            <person name="Patrignani A."/>
            <person name="Gruter S."/>
            <person name="Poveda L."/>
            <person name="Shimizu-Inatsugi R."/>
            <person name="Baeten J."/>
            <person name="Francoijs K.J."/>
            <person name="Nataraja K.N."/>
            <person name="Reddy Y.A.N."/>
            <person name="Phadnis S."/>
            <person name="Ravikumar R.L."/>
            <person name="Schlapbach R."/>
            <person name="Sreeman S.M."/>
            <person name="Shimizu K.K."/>
        </authorList>
    </citation>
    <scope>NUCLEOTIDE SEQUENCE</scope>
</reference>